<gene>
    <name evidence="2" type="ORF">ACJDT4_10445</name>
</gene>
<reference evidence="2 3" key="1">
    <citation type="submission" date="2024-11" db="EMBL/GenBank/DDBJ databases">
        <authorList>
            <person name="Heng Y.C."/>
            <person name="Lim A.C.H."/>
            <person name="Lee J.K.Y."/>
            <person name="Kittelmann S."/>
        </authorList>
    </citation>
    <scope>NUCLEOTIDE SEQUENCE [LARGE SCALE GENOMIC DNA]</scope>
    <source>
        <strain evidence="2 3">WILCCON 0114</strain>
    </source>
</reference>
<comment type="caution">
    <text evidence="2">The sequence shown here is derived from an EMBL/GenBank/DDBJ whole genome shotgun (WGS) entry which is preliminary data.</text>
</comment>
<accession>A0ABW8TEH7</accession>
<proteinExistence type="predicted"/>
<feature type="transmembrane region" description="Helical" evidence="1">
    <location>
        <begin position="42"/>
        <end position="66"/>
    </location>
</feature>
<feature type="transmembrane region" description="Helical" evidence="1">
    <location>
        <begin position="73"/>
        <end position="91"/>
    </location>
</feature>
<evidence type="ECO:0000313" key="2">
    <source>
        <dbReference type="EMBL" id="MFL0250840.1"/>
    </source>
</evidence>
<sequence length="113" mass="12546">MAIIIPIFKLKRFRAVISLAGFTVTLIPYLFLIQYLAPVKGWVTPLALPIVILSILALGSSLFIWFYTKINKFYSAAITVLLFGVVCEIGIQKITENFVGNSGANELSMIITY</sequence>
<protein>
    <submittedName>
        <fullName evidence="2">Uncharacterized protein</fullName>
    </submittedName>
</protein>
<organism evidence="2 3">
    <name type="scientific">Clostridium neuense</name>
    <dbReference type="NCBI Taxonomy" id="1728934"/>
    <lineage>
        <taxon>Bacteria</taxon>
        <taxon>Bacillati</taxon>
        <taxon>Bacillota</taxon>
        <taxon>Clostridia</taxon>
        <taxon>Eubacteriales</taxon>
        <taxon>Clostridiaceae</taxon>
        <taxon>Clostridium</taxon>
    </lineage>
</organism>
<name>A0ABW8TEH7_9CLOT</name>
<evidence type="ECO:0000256" key="1">
    <source>
        <dbReference type="SAM" id="Phobius"/>
    </source>
</evidence>
<keyword evidence="1" id="KW-0472">Membrane</keyword>
<dbReference type="Proteomes" id="UP001623592">
    <property type="component" value="Unassembled WGS sequence"/>
</dbReference>
<dbReference type="EMBL" id="JBJIAA010000008">
    <property type="protein sequence ID" value="MFL0250840.1"/>
    <property type="molecule type" value="Genomic_DNA"/>
</dbReference>
<dbReference type="RefSeq" id="WP_406787505.1">
    <property type="nucleotide sequence ID" value="NZ_JBJIAA010000008.1"/>
</dbReference>
<feature type="transmembrane region" description="Helical" evidence="1">
    <location>
        <begin position="12"/>
        <end position="36"/>
    </location>
</feature>
<evidence type="ECO:0000313" key="3">
    <source>
        <dbReference type="Proteomes" id="UP001623592"/>
    </source>
</evidence>
<keyword evidence="1" id="KW-1133">Transmembrane helix</keyword>
<keyword evidence="1" id="KW-0812">Transmembrane</keyword>
<keyword evidence="3" id="KW-1185">Reference proteome</keyword>